<sequence>LPRPSRTSSRKNFATEHFNYSYIPIKSSAEKGAHFSDRNLEHLDTILEALTDFQHEQKPIMNNPIMLQLLESIVDCLSSTYYSDTFLKLRPDVKQFNESEQFLLITCAHYFNKYSGSRRQELIDKLLSKKLQIYLQIYDKFLPSIAQWQNSLILAFYYITNFLAFASTKRENVDAYTEKIVDNVILILSAPILIQKISSISINPETMLLLEAIQIIRALTAIPAILPIIKKKQIGEQIKALTKVNNDTINLQSYDILESIMSEEQLTKSADIAKVTEAAVTKLNDALSSLTPEKREDALNGLKNLVANDEIKNEIIKQNAVPSIIKTSTDKADDATPLQILYSMSFKEQAVDQIKSDETFVERLRKQKQSDKDDVKKAASGIMWKLEDEKKFIEKQEEKENAAEAEEEAKLAANTEEAAKADGKTKPVSDDKDSHKSSDGDKKESSGSADEKAEDHYDFMISYSWSEKELVYKIHDRLEADGYKIWLDKDNMFGSIIERMAEAIEHSDMILVSMSSAYKKSPNCQAEAEYAYNRKRLMIPLITEDQYRADGWLGFIAGSKMYVDFHKGTFDEAYALLIAEIKRNQGADKPDDDNKKDKSERKKSTSSEHETTDQEEKKETSSTDGATSQIETHEEVEVVQASETQASPPEKIETPKQEDAFPPKSPPTSPSPVPLEIPIPDTREYSNIKDVNKWSEENVLEFLNDLNLPLMIPLCHTMDGKGLLELHRACNSCPDTMYSVLNAQLLETHQKTLVVATYFKFISELKKYIPAKLPQKITFQYRLFNNY</sequence>
<dbReference type="InterPro" id="IPR016024">
    <property type="entry name" value="ARM-type_fold"/>
</dbReference>
<feature type="non-terminal residue" evidence="3">
    <location>
        <position position="1"/>
    </location>
</feature>
<feature type="domain" description="TIR" evidence="2">
    <location>
        <begin position="455"/>
        <end position="589"/>
    </location>
</feature>
<dbReference type="OrthoDB" id="1081807at2759"/>
<dbReference type="InterPro" id="IPR000157">
    <property type="entry name" value="TIR_dom"/>
</dbReference>
<dbReference type="Gene3D" id="3.40.50.10140">
    <property type="entry name" value="Toll/interleukin-1 receptor homology (TIR) domain"/>
    <property type="match status" value="1"/>
</dbReference>
<dbReference type="Gene3D" id="1.25.10.10">
    <property type="entry name" value="Leucine-rich Repeat Variant"/>
    <property type="match status" value="1"/>
</dbReference>
<dbReference type="PROSITE" id="PS50104">
    <property type="entry name" value="TIR"/>
    <property type="match status" value="1"/>
</dbReference>
<dbReference type="Proteomes" id="UP000663829">
    <property type="component" value="Unassembled WGS sequence"/>
</dbReference>
<dbReference type="EMBL" id="CAJNOQ010023040">
    <property type="protein sequence ID" value="CAF1509481.1"/>
    <property type="molecule type" value="Genomic_DNA"/>
</dbReference>
<reference evidence="3" key="1">
    <citation type="submission" date="2021-02" db="EMBL/GenBank/DDBJ databases">
        <authorList>
            <person name="Nowell W R."/>
        </authorList>
    </citation>
    <scope>NUCLEOTIDE SEQUENCE</scope>
</reference>
<organism evidence="3 5">
    <name type="scientific">Didymodactylos carnosus</name>
    <dbReference type="NCBI Taxonomy" id="1234261"/>
    <lineage>
        <taxon>Eukaryota</taxon>
        <taxon>Metazoa</taxon>
        <taxon>Spiralia</taxon>
        <taxon>Gnathifera</taxon>
        <taxon>Rotifera</taxon>
        <taxon>Eurotatoria</taxon>
        <taxon>Bdelloidea</taxon>
        <taxon>Philodinida</taxon>
        <taxon>Philodinidae</taxon>
        <taxon>Didymodactylos</taxon>
    </lineage>
</organism>
<comment type="caution">
    <text evidence="3">The sequence shown here is derived from an EMBL/GenBank/DDBJ whole genome shotgun (WGS) entry which is preliminary data.</text>
</comment>
<dbReference type="SUPFAM" id="SSF52200">
    <property type="entry name" value="Toll/Interleukin receptor TIR domain"/>
    <property type="match status" value="1"/>
</dbReference>
<feature type="compositionally biased region" description="Pro residues" evidence="1">
    <location>
        <begin position="663"/>
        <end position="677"/>
    </location>
</feature>
<dbReference type="PANTHER" id="PTHR46270:SF2">
    <property type="entry name" value="TIR DOMAIN-CONTAINING PROTEIN"/>
    <property type="match status" value="1"/>
</dbReference>
<gene>
    <name evidence="3" type="ORF">GPM918_LOCUS37045</name>
    <name evidence="4" type="ORF">SRO942_LOCUS37804</name>
</gene>
<evidence type="ECO:0000313" key="5">
    <source>
        <dbReference type="Proteomes" id="UP000663829"/>
    </source>
</evidence>
<feature type="compositionally biased region" description="Basic and acidic residues" evidence="1">
    <location>
        <begin position="585"/>
        <end position="621"/>
    </location>
</feature>
<feature type="region of interest" description="Disordered" evidence="1">
    <location>
        <begin position="415"/>
        <end position="451"/>
    </location>
</feature>
<evidence type="ECO:0000259" key="2">
    <source>
        <dbReference type="PROSITE" id="PS50104"/>
    </source>
</evidence>
<feature type="compositionally biased region" description="Basic and acidic residues" evidence="1">
    <location>
        <begin position="650"/>
        <end position="661"/>
    </location>
</feature>
<evidence type="ECO:0000256" key="1">
    <source>
        <dbReference type="SAM" id="MobiDB-lite"/>
    </source>
</evidence>
<proteinExistence type="predicted"/>
<dbReference type="Proteomes" id="UP000681722">
    <property type="component" value="Unassembled WGS sequence"/>
</dbReference>
<evidence type="ECO:0000313" key="3">
    <source>
        <dbReference type="EMBL" id="CAF1509481.1"/>
    </source>
</evidence>
<dbReference type="EMBL" id="CAJOBC010088578">
    <property type="protein sequence ID" value="CAF4370377.1"/>
    <property type="molecule type" value="Genomic_DNA"/>
</dbReference>
<keyword evidence="5" id="KW-1185">Reference proteome</keyword>
<dbReference type="AlphaFoldDB" id="A0A815TYZ4"/>
<dbReference type="InterPro" id="IPR035897">
    <property type="entry name" value="Toll_tir_struct_dom_sf"/>
</dbReference>
<dbReference type="SUPFAM" id="SSF48371">
    <property type="entry name" value="ARM repeat"/>
    <property type="match status" value="1"/>
</dbReference>
<dbReference type="GO" id="GO:0007165">
    <property type="term" value="P:signal transduction"/>
    <property type="evidence" value="ECO:0007669"/>
    <property type="project" value="InterPro"/>
</dbReference>
<dbReference type="Pfam" id="PF13676">
    <property type="entry name" value="TIR_2"/>
    <property type="match status" value="1"/>
</dbReference>
<evidence type="ECO:0000313" key="4">
    <source>
        <dbReference type="EMBL" id="CAF4370377.1"/>
    </source>
</evidence>
<accession>A0A815TYZ4</accession>
<feature type="region of interest" description="Disordered" evidence="1">
    <location>
        <begin position="585"/>
        <end position="680"/>
    </location>
</feature>
<feature type="compositionally biased region" description="Basic and acidic residues" evidence="1">
    <location>
        <begin position="417"/>
        <end position="451"/>
    </location>
</feature>
<name>A0A815TYZ4_9BILA</name>
<dbReference type="SUPFAM" id="SSF47769">
    <property type="entry name" value="SAM/Pointed domain"/>
    <property type="match status" value="1"/>
</dbReference>
<protein>
    <recommendedName>
        <fullName evidence="2">TIR domain-containing protein</fullName>
    </recommendedName>
</protein>
<dbReference type="InterPro" id="IPR011989">
    <property type="entry name" value="ARM-like"/>
</dbReference>
<dbReference type="InterPro" id="IPR013761">
    <property type="entry name" value="SAM/pointed_sf"/>
</dbReference>
<dbReference type="PANTHER" id="PTHR46270">
    <property type="entry name" value="ARMADILLO-TYPE FOLD-RELATED"/>
    <property type="match status" value="1"/>
</dbReference>